<dbReference type="PANTHER" id="PTHR47447">
    <property type="entry name" value="OS03G0856100 PROTEIN"/>
    <property type="match status" value="1"/>
</dbReference>
<organism evidence="4 5">
    <name type="scientific">Trifolium subterraneum</name>
    <name type="common">Subterranean clover</name>
    <dbReference type="NCBI Taxonomy" id="3900"/>
    <lineage>
        <taxon>Eukaryota</taxon>
        <taxon>Viridiplantae</taxon>
        <taxon>Streptophyta</taxon>
        <taxon>Embryophyta</taxon>
        <taxon>Tracheophyta</taxon>
        <taxon>Spermatophyta</taxon>
        <taxon>Magnoliopsida</taxon>
        <taxon>eudicotyledons</taxon>
        <taxon>Gunneridae</taxon>
        <taxon>Pentapetalae</taxon>
        <taxon>rosids</taxon>
        <taxon>fabids</taxon>
        <taxon>Fabales</taxon>
        <taxon>Fabaceae</taxon>
        <taxon>Papilionoideae</taxon>
        <taxon>50 kb inversion clade</taxon>
        <taxon>NPAAA clade</taxon>
        <taxon>Hologalegina</taxon>
        <taxon>IRL clade</taxon>
        <taxon>Trifolieae</taxon>
        <taxon>Trifolium</taxon>
    </lineage>
</organism>
<evidence type="ECO:0000313" key="5">
    <source>
        <dbReference type="Proteomes" id="UP000242715"/>
    </source>
</evidence>
<dbReference type="Proteomes" id="UP000242715">
    <property type="component" value="Unassembled WGS sequence"/>
</dbReference>
<gene>
    <name evidence="4" type="ORF">TSUD_73400</name>
</gene>
<evidence type="ECO:0000256" key="2">
    <source>
        <dbReference type="ARBA" id="ARBA00022737"/>
    </source>
</evidence>
<dbReference type="PANTHER" id="PTHR47447:SF17">
    <property type="entry name" value="OS12G0638900 PROTEIN"/>
    <property type="match status" value="1"/>
</dbReference>
<dbReference type="PROSITE" id="PS51375">
    <property type="entry name" value="PPR"/>
    <property type="match status" value="2"/>
</dbReference>
<keyword evidence="5" id="KW-1185">Reference proteome</keyword>
<dbReference type="Gene3D" id="1.25.40.10">
    <property type="entry name" value="Tetratricopeptide repeat domain"/>
    <property type="match status" value="2"/>
</dbReference>
<evidence type="ECO:0000256" key="1">
    <source>
        <dbReference type="ARBA" id="ARBA00007626"/>
    </source>
</evidence>
<dbReference type="OrthoDB" id="185373at2759"/>
<dbReference type="Pfam" id="PF12854">
    <property type="entry name" value="PPR_1"/>
    <property type="match status" value="1"/>
</dbReference>
<evidence type="ECO:0000256" key="3">
    <source>
        <dbReference type="PROSITE-ProRule" id="PRU00708"/>
    </source>
</evidence>
<evidence type="ECO:0008006" key="6">
    <source>
        <dbReference type="Google" id="ProtNLM"/>
    </source>
</evidence>
<keyword evidence="2" id="KW-0677">Repeat</keyword>
<comment type="similarity">
    <text evidence="1">Belongs to the PPR family. P subfamily.</text>
</comment>
<dbReference type="Pfam" id="PF01535">
    <property type="entry name" value="PPR"/>
    <property type="match status" value="2"/>
</dbReference>
<dbReference type="NCBIfam" id="TIGR00756">
    <property type="entry name" value="PPR"/>
    <property type="match status" value="2"/>
</dbReference>
<dbReference type="AlphaFoldDB" id="A0A2Z6LKE7"/>
<evidence type="ECO:0000313" key="4">
    <source>
        <dbReference type="EMBL" id="GAU12853.1"/>
    </source>
</evidence>
<proteinExistence type="inferred from homology"/>
<reference evidence="5" key="1">
    <citation type="journal article" date="2017" name="Front. Plant Sci.">
        <title>Climate Clever Clovers: New Paradigm to Reduce the Environmental Footprint of Ruminants by Breeding Low Methanogenic Forages Utilizing Haplotype Variation.</title>
        <authorList>
            <person name="Kaur P."/>
            <person name="Appels R."/>
            <person name="Bayer P.E."/>
            <person name="Keeble-Gagnere G."/>
            <person name="Wang J."/>
            <person name="Hirakawa H."/>
            <person name="Shirasawa K."/>
            <person name="Vercoe P."/>
            <person name="Stefanova K."/>
            <person name="Durmic Z."/>
            <person name="Nichols P."/>
            <person name="Revell C."/>
            <person name="Isobe S.N."/>
            <person name="Edwards D."/>
            <person name="Erskine W."/>
        </authorList>
    </citation>
    <scope>NUCLEOTIDE SEQUENCE [LARGE SCALE GENOMIC DNA]</scope>
    <source>
        <strain evidence="5">cv. Daliak</strain>
    </source>
</reference>
<feature type="repeat" description="PPR" evidence="3">
    <location>
        <begin position="55"/>
        <end position="89"/>
    </location>
</feature>
<sequence length="318" mass="36614">MLRSGVSSNVNIIIRDFATAAGNLESEQLVENRTLINDMSKADEELSRAVVLNPNETNYRSLIQSLCKQDRFDDANRVLIEMHFVNLQEFLRGFVRIGVLKAFQMRCYTYPHDSRPYEVAYTSLMNAYLDQGKLDDAKRLLFDVRHFTSMPSSVLYSVIINGLDNKARTTQVNKYLLRSNYQICLDRPILEYHSTMVENSSHDHDGIVYNLFIFAHCKHSYVDEAYIMYKEMVHNGFACHMFTVFALVRTLERGNMVNELLWVIQNVLRSCNLNDSEIVKFLNEVNPNEPESEALFDVLAEKVKDGLFLKCSYAPASA</sequence>
<protein>
    <recommendedName>
        <fullName evidence="6">Pentacotripeptide-repeat region of PRORP domain-containing protein</fullName>
    </recommendedName>
</protein>
<dbReference type="InterPro" id="IPR011990">
    <property type="entry name" value="TPR-like_helical_dom_sf"/>
</dbReference>
<name>A0A2Z6LKE7_TRISU</name>
<feature type="repeat" description="PPR" evidence="3">
    <location>
        <begin position="205"/>
        <end position="239"/>
    </location>
</feature>
<dbReference type="InterPro" id="IPR002885">
    <property type="entry name" value="PPR_rpt"/>
</dbReference>
<dbReference type="EMBL" id="DF973126">
    <property type="protein sequence ID" value="GAU12853.1"/>
    <property type="molecule type" value="Genomic_DNA"/>
</dbReference>
<accession>A0A2Z6LKE7</accession>